<accession>A0A4V3IFE4</accession>
<dbReference type="Gene3D" id="1.10.10.10">
    <property type="entry name" value="Winged helix-like DNA-binding domain superfamily/Winged helix DNA-binding domain"/>
    <property type="match status" value="1"/>
</dbReference>
<dbReference type="AlphaFoldDB" id="A0A4V3IFE4"/>
<dbReference type="Pfam" id="PF11625">
    <property type="entry name" value="DUF3253"/>
    <property type="match status" value="1"/>
</dbReference>
<dbReference type="Pfam" id="PF10013">
    <property type="entry name" value="DUF2256"/>
    <property type="match status" value="1"/>
</dbReference>
<keyword evidence="3" id="KW-1185">Reference proteome</keyword>
<sequence length="134" mass="14864">MAHRQRASDLEQAAAAELTCASCGRRVTWRVSWARDWANVKYCSDACRRHGIDDTDRELESTIARLLSMRAADASICPSDVARAVGGETWRELMEPVRRAARRMVAAGQLQVTQGSSVVDPSTAKGPIRLRRPR</sequence>
<name>A0A4V3IFE4_9MICO</name>
<dbReference type="InterPro" id="IPR017136">
    <property type="entry name" value="UCP037205"/>
</dbReference>
<dbReference type="SUPFAM" id="SSF46785">
    <property type="entry name" value="Winged helix' DNA-binding domain"/>
    <property type="match status" value="1"/>
</dbReference>
<reference evidence="2 3" key="1">
    <citation type="submission" date="2019-03" db="EMBL/GenBank/DDBJ databases">
        <title>Genomics of glacier-inhabiting Cryobacterium strains.</title>
        <authorList>
            <person name="Liu Q."/>
            <person name="Xin Y.-H."/>
        </authorList>
    </citation>
    <scope>NUCLEOTIDE SEQUENCE [LARGE SCALE GENOMIC DNA]</scope>
    <source>
        <strain evidence="2 3">MDT1-3</strain>
    </source>
</reference>
<evidence type="ECO:0000313" key="2">
    <source>
        <dbReference type="EMBL" id="TFC19741.1"/>
    </source>
</evidence>
<feature type="region of interest" description="Disordered" evidence="1">
    <location>
        <begin position="114"/>
        <end position="134"/>
    </location>
</feature>
<proteinExistence type="predicted"/>
<dbReference type="Proteomes" id="UP000298412">
    <property type="component" value="Unassembled WGS sequence"/>
</dbReference>
<dbReference type="RefSeq" id="WP_134564936.1">
    <property type="nucleotide sequence ID" value="NZ_SOFP01000010.1"/>
</dbReference>
<evidence type="ECO:0000313" key="3">
    <source>
        <dbReference type="Proteomes" id="UP000298412"/>
    </source>
</evidence>
<comment type="caution">
    <text evidence="2">The sequence shown here is derived from an EMBL/GenBank/DDBJ whole genome shotgun (WGS) entry which is preliminary data.</text>
</comment>
<gene>
    <name evidence="2" type="ORF">E3O19_01915</name>
</gene>
<dbReference type="OrthoDB" id="34459at2"/>
<dbReference type="InterPro" id="IPR036390">
    <property type="entry name" value="WH_DNA-bd_sf"/>
</dbReference>
<dbReference type="InterPro" id="IPR036388">
    <property type="entry name" value="WH-like_DNA-bd_sf"/>
</dbReference>
<organism evidence="2 3">
    <name type="scientific">Cryobacterium algoritolerans</name>
    <dbReference type="NCBI Taxonomy" id="1259184"/>
    <lineage>
        <taxon>Bacteria</taxon>
        <taxon>Bacillati</taxon>
        <taxon>Actinomycetota</taxon>
        <taxon>Actinomycetes</taxon>
        <taxon>Micrococcales</taxon>
        <taxon>Microbacteriaceae</taxon>
        <taxon>Cryobacterium</taxon>
    </lineage>
</organism>
<dbReference type="InterPro" id="IPR021660">
    <property type="entry name" value="DUF3253"/>
</dbReference>
<protein>
    <submittedName>
        <fullName evidence="2">DUF2256 and DUF3253 domain-containing protein</fullName>
    </submittedName>
</protein>
<evidence type="ECO:0000256" key="1">
    <source>
        <dbReference type="SAM" id="MobiDB-lite"/>
    </source>
</evidence>
<dbReference type="EMBL" id="SOFP01000010">
    <property type="protein sequence ID" value="TFC19741.1"/>
    <property type="molecule type" value="Genomic_DNA"/>
</dbReference>